<dbReference type="EMBL" id="BAAAPE010000017">
    <property type="protein sequence ID" value="GAA2098134.1"/>
    <property type="molecule type" value="Genomic_DNA"/>
</dbReference>
<dbReference type="Proteomes" id="UP001500016">
    <property type="component" value="Unassembled WGS sequence"/>
</dbReference>
<sequence>MDLGVMSGLEGLRAVVLGTEGVLTGPAADGARAPGAGVPPGAWWLLRALEGAGISRAAVARGPGARELLGRAGLAELLDAVVDDEDVARLGPAPTGGPDARPYQEAAARLGVVPGDAAVIESTPEGVAAGRAGGFGLVVGVSGVSGVGGAPAVQGGGDGFARGAGGTGVTGALRAHGARLVVGDLSELLAPRAQEG</sequence>
<proteinExistence type="predicted"/>
<evidence type="ECO:0000313" key="2">
    <source>
        <dbReference type="Proteomes" id="UP001500016"/>
    </source>
</evidence>
<accession>A0ABN2WSS6</accession>
<dbReference type="Pfam" id="PF00702">
    <property type="entry name" value="Hydrolase"/>
    <property type="match status" value="1"/>
</dbReference>
<organism evidence="1 2">
    <name type="scientific">Streptomyces albiaxialis</name>
    <dbReference type="NCBI Taxonomy" id="329523"/>
    <lineage>
        <taxon>Bacteria</taxon>
        <taxon>Bacillati</taxon>
        <taxon>Actinomycetota</taxon>
        <taxon>Actinomycetes</taxon>
        <taxon>Kitasatosporales</taxon>
        <taxon>Streptomycetaceae</taxon>
        <taxon>Streptomyces</taxon>
    </lineage>
</organism>
<name>A0ABN2WSS6_9ACTN</name>
<reference evidence="1 2" key="1">
    <citation type="journal article" date="2019" name="Int. J. Syst. Evol. Microbiol.">
        <title>The Global Catalogue of Microorganisms (GCM) 10K type strain sequencing project: providing services to taxonomists for standard genome sequencing and annotation.</title>
        <authorList>
            <consortium name="The Broad Institute Genomics Platform"/>
            <consortium name="The Broad Institute Genome Sequencing Center for Infectious Disease"/>
            <person name="Wu L."/>
            <person name="Ma J."/>
        </authorList>
    </citation>
    <scope>NUCLEOTIDE SEQUENCE [LARGE SCALE GENOMIC DNA]</scope>
    <source>
        <strain evidence="1 2">JCM 15478</strain>
    </source>
</reference>
<dbReference type="InterPro" id="IPR036412">
    <property type="entry name" value="HAD-like_sf"/>
</dbReference>
<comment type="caution">
    <text evidence="1">The sequence shown here is derived from an EMBL/GenBank/DDBJ whole genome shotgun (WGS) entry which is preliminary data.</text>
</comment>
<dbReference type="InterPro" id="IPR023214">
    <property type="entry name" value="HAD_sf"/>
</dbReference>
<evidence type="ECO:0000313" key="1">
    <source>
        <dbReference type="EMBL" id="GAA2098134.1"/>
    </source>
</evidence>
<dbReference type="SUPFAM" id="SSF56784">
    <property type="entry name" value="HAD-like"/>
    <property type="match status" value="1"/>
</dbReference>
<dbReference type="Gene3D" id="3.40.50.1000">
    <property type="entry name" value="HAD superfamily/HAD-like"/>
    <property type="match status" value="1"/>
</dbReference>
<keyword evidence="2" id="KW-1185">Reference proteome</keyword>
<gene>
    <name evidence="1" type="ORF">GCM10009801_68960</name>
</gene>
<protein>
    <submittedName>
        <fullName evidence="1">Uncharacterized protein</fullName>
    </submittedName>
</protein>